<dbReference type="InterPro" id="IPR008503">
    <property type="entry name" value="Asp_endopeptidase"/>
</dbReference>
<dbReference type="EMBL" id="FPBL01000004">
    <property type="protein sequence ID" value="SFU55022.1"/>
    <property type="molecule type" value="Genomic_DNA"/>
</dbReference>
<organism evidence="2 3">
    <name type="scientific">Nitrosomonas eutropha</name>
    <dbReference type="NCBI Taxonomy" id="916"/>
    <lineage>
        <taxon>Bacteria</taxon>
        <taxon>Pseudomonadati</taxon>
        <taxon>Pseudomonadota</taxon>
        <taxon>Betaproteobacteria</taxon>
        <taxon>Nitrosomonadales</taxon>
        <taxon>Nitrosomonadaceae</taxon>
        <taxon>Nitrosomonas</taxon>
    </lineage>
</organism>
<dbReference type="AlphaFoldDB" id="A0A1I7H317"/>
<dbReference type="PANTHER" id="PTHR38037:SF2">
    <property type="entry name" value="ATP-DEPENDENT ZINC PROTEASE DOMAIN-CONTAINING PROTEIN-RELATED"/>
    <property type="match status" value="1"/>
</dbReference>
<dbReference type="Proteomes" id="UP000183926">
    <property type="component" value="Unassembled WGS sequence"/>
</dbReference>
<dbReference type="RefSeq" id="WP_074927872.1">
    <property type="nucleotide sequence ID" value="NZ_FPBL01000004.1"/>
</dbReference>
<dbReference type="Gene3D" id="2.40.70.10">
    <property type="entry name" value="Acid Proteases"/>
    <property type="match status" value="1"/>
</dbReference>
<accession>A0A1I7H317</accession>
<evidence type="ECO:0000259" key="1">
    <source>
        <dbReference type="Pfam" id="PF05618"/>
    </source>
</evidence>
<dbReference type="OrthoDB" id="8546610at2"/>
<evidence type="ECO:0000313" key="2">
    <source>
        <dbReference type="EMBL" id="SFU55022.1"/>
    </source>
</evidence>
<dbReference type="Pfam" id="PF05618">
    <property type="entry name" value="Zn_protease"/>
    <property type="match status" value="1"/>
</dbReference>
<dbReference type="SUPFAM" id="SSF50630">
    <property type="entry name" value="Acid proteases"/>
    <property type="match status" value="1"/>
</dbReference>
<gene>
    <name evidence="2" type="ORF">SAMN05216339_10417</name>
</gene>
<feature type="domain" description="Retropepsin-like aspartic endopeptidase" evidence="1">
    <location>
        <begin position="39"/>
        <end position="172"/>
    </location>
</feature>
<name>A0A1I7H317_9PROT</name>
<evidence type="ECO:0000313" key="3">
    <source>
        <dbReference type="Proteomes" id="UP000183926"/>
    </source>
</evidence>
<dbReference type="PANTHER" id="PTHR38037">
    <property type="entry name" value="ZN_PROTEASE DOMAIN-CONTAINING PROTEIN"/>
    <property type="match status" value="1"/>
</dbReference>
<dbReference type="InterPro" id="IPR021109">
    <property type="entry name" value="Peptidase_aspartic_dom_sf"/>
</dbReference>
<protein>
    <submittedName>
        <fullName evidence="2">Uncharacterized conserved protein</fullName>
    </submittedName>
</protein>
<proteinExistence type="predicted"/>
<reference evidence="2 3" key="1">
    <citation type="submission" date="2016-10" db="EMBL/GenBank/DDBJ databases">
        <authorList>
            <person name="de Groot N.N."/>
        </authorList>
    </citation>
    <scope>NUCLEOTIDE SEQUENCE [LARGE SCALE GENOMIC DNA]</scope>
    <source>
        <strain evidence="2 3">Nm24</strain>
    </source>
</reference>
<sequence>MTIRLIRQILYILSAVLLLLLYGTAWAEKSAAPPDSLKILGWVEFIRLEPWGIKMPARVDTGANTSSMSARDIEVFRKNGKPWVKFTFDFRKGSGKRSVEIERPLTRMLKIKQHDGPSQERPVISMEICLADEVREAEFDLIDRRALNYPVLLGRKALAGYALVDPARAYLTKAVCGHVKKKKKSDEPTDSRQPE</sequence>